<evidence type="ECO:0000313" key="2">
    <source>
        <dbReference type="EMBL" id="KAG1789202.1"/>
    </source>
</evidence>
<evidence type="ECO:0000313" key="3">
    <source>
        <dbReference type="Proteomes" id="UP000719766"/>
    </source>
</evidence>
<feature type="compositionally biased region" description="Acidic residues" evidence="1">
    <location>
        <begin position="133"/>
        <end position="143"/>
    </location>
</feature>
<accession>A0A9P7AII1</accession>
<gene>
    <name evidence="2" type="ORF">HD556DRAFT_1447262</name>
</gene>
<sequence>MAYHSKTVDYGMKMASLMSVPYVSNVHTMDKLTDRELNHLIVKEEKPPDNADKPLSFMLARIFWSFTVTLPDMMELRVPLHKIRYRDHRLHSKFTLIHEQDLVPLFNEDEQQWNWALPILHLDEPHIEQIEETVGDGSEETENEMSGSGVSDSLPEGPPVEARKHPFEEIFASFFNIMSGAVAHEQPMVMKANNAVICTWSSANATCPVKDEEIQRKPDLALLNDVTAQWDMIKAAIPHQRVP</sequence>
<proteinExistence type="predicted"/>
<organism evidence="2 3">
    <name type="scientific">Suillus plorans</name>
    <dbReference type="NCBI Taxonomy" id="116603"/>
    <lineage>
        <taxon>Eukaryota</taxon>
        <taxon>Fungi</taxon>
        <taxon>Dikarya</taxon>
        <taxon>Basidiomycota</taxon>
        <taxon>Agaricomycotina</taxon>
        <taxon>Agaricomycetes</taxon>
        <taxon>Agaricomycetidae</taxon>
        <taxon>Boletales</taxon>
        <taxon>Suillineae</taxon>
        <taxon>Suillaceae</taxon>
        <taxon>Suillus</taxon>
    </lineage>
</organism>
<protein>
    <submittedName>
        <fullName evidence="2">Uncharacterized protein</fullName>
    </submittedName>
</protein>
<dbReference type="OrthoDB" id="2688418at2759"/>
<dbReference type="AlphaFoldDB" id="A0A9P7AII1"/>
<feature type="region of interest" description="Disordered" evidence="1">
    <location>
        <begin position="133"/>
        <end position="161"/>
    </location>
</feature>
<comment type="caution">
    <text evidence="2">The sequence shown here is derived from an EMBL/GenBank/DDBJ whole genome shotgun (WGS) entry which is preliminary data.</text>
</comment>
<name>A0A9P7AII1_9AGAM</name>
<dbReference type="RefSeq" id="XP_041156323.1">
    <property type="nucleotide sequence ID" value="XM_041307237.1"/>
</dbReference>
<reference evidence="2" key="1">
    <citation type="journal article" date="2020" name="New Phytol.">
        <title>Comparative genomics reveals dynamic genome evolution in host specialist ectomycorrhizal fungi.</title>
        <authorList>
            <person name="Lofgren L.A."/>
            <person name="Nguyen N.H."/>
            <person name="Vilgalys R."/>
            <person name="Ruytinx J."/>
            <person name="Liao H.L."/>
            <person name="Branco S."/>
            <person name="Kuo A."/>
            <person name="LaButti K."/>
            <person name="Lipzen A."/>
            <person name="Andreopoulos W."/>
            <person name="Pangilinan J."/>
            <person name="Riley R."/>
            <person name="Hundley H."/>
            <person name="Na H."/>
            <person name="Barry K."/>
            <person name="Grigoriev I.V."/>
            <person name="Stajich J.E."/>
            <person name="Kennedy P.G."/>
        </authorList>
    </citation>
    <scope>NUCLEOTIDE SEQUENCE</scope>
    <source>
        <strain evidence="2">S12</strain>
    </source>
</reference>
<dbReference type="EMBL" id="JABBWE010000061">
    <property type="protein sequence ID" value="KAG1789202.1"/>
    <property type="molecule type" value="Genomic_DNA"/>
</dbReference>
<dbReference type="Proteomes" id="UP000719766">
    <property type="component" value="Unassembled WGS sequence"/>
</dbReference>
<evidence type="ECO:0000256" key="1">
    <source>
        <dbReference type="SAM" id="MobiDB-lite"/>
    </source>
</evidence>
<dbReference type="GeneID" id="64601001"/>
<keyword evidence="3" id="KW-1185">Reference proteome</keyword>